<evidence type="ECO:0000256" key="5">
    <source>
        <dbReference type="SAM" id="Phobius"/>
    </source>
</evidence>
<evidence type="ECO:0000256" key="2">
    <source>
        <dbReference type="ARBA" id="ARBA00022692"/>
    </source>
</evidence>
<dbReference type="AlphaFoldDB" id="A0A381Z504"/>
<evidence type="ECO:0000256" key="3">
    <source>
        <dbReference type="ARBA" id="ARBA00022989"/>
    </source>
</evidence>
<evidence type="ECO:0000313" key="9">
    <source>
        <dbReference type="EMBL" id="SVA84366.1"/>
    </source>
</evidence>
<sequence length="427" mass="45009">MTPYIKRTLREASNFTDSTVVLDINTPGGRLDAAFEIKDSLLETEIPVIAYVNREAFSAGALIAIASNKIYIAPGGVLGAATPVDSTGEKASEKVVSAVRTDFKSVAEVRGRDTNIAEAMVDDEVAIEGLVEKGKLLTLTSTEALGWGYSEGEASNLDGLLKAEGLASSTIIYVKPSFPERLVRFITNPVVAGILISLGFLGLMAELTSPGFGVPGIGGLLLLALFFWGHMLAELSGWEGVALVVIGLVLIAIEMLAIPGFGVAGLLGLGAFFSGLFISMVGQGAASSDFLRATLVLTGATTVTIIGAWLILKYMPRRRSFSGLALQTSLASGSGLEEPPAAEGEIESTASSITNTKMVGARGIALTDLRPSGVARIDNHRVDVVTEGDFIEEGRAIEVIADEEYRRVVKMVEDTEAKQNEEDAPQI</sequence>
<dbReference type="InterPro" id="IPR012340">
    <property type="entry name" value="NA-bd_OB-fold"/>
</dbReference>
<dbReference type="InterPro" id="IPR056739">
    <property type="entry name" value="NfeD_membrane"/>
</dbReference>
<dbReference type="GO" id="GO:0005886">
    <property type="term" value="C:plasma membrane"/>
    <property type="evidence" value="ECO:0007669"/>
    <property type="project" value="TreeGrafter"/>
</dbReference>
<accession>A0A381Z504</accession>
<protein>
    <recommendedName>
        <fullName evidence="10">NfeD-like C-terminal domain-containing protein</fullName>
    </recommendedName>
</protein>
<evidence type="ECO:0000259" key="8">
    <source>
        <dbReference type="Pfam" id="PF25145"/>
    </source>
</evidence>
<dbReference type="InterPro" id="IPR056738">
    <property type="entry name" value="NfeD1b_N"/>
</dbReference>
<dbReference type="Gene3D" id="3.90.226.10">
    <property type="entry name" value="2-enoyl-CoA Hydratase, Chain A, domain 1"/>
    <property type="match status" value="1"/>
</dbReference>
<feature type="domain" description="NfeD1b N-terminal" evidence="8">
    <location>
        <begin position="3"/>
        <end position="173"/>
    </location>
</feature>
<organism evidence="9">
    <name type="scientific">marine metagenome</name>
    <dbReference type="NCBI Taxonomy" id="408172"/>
    <lineage>
        <taxon>unclassified sequences</taxon>
        <taxon>metagenomes</taxon>
        <taxon>ecological metagenomes</taxon>
    </lineage>
</organism>
<keyword evidence="2 5" id="KW-0812">Transmembrane</keyword>
<keyword evidence="3 5" id="KW-1133">Transmembrane helix</keyword>
<evidence type="ECO:0000259" key="6">
    <source>
        <dbReference type="Pfam" id="PF01957"/>
    </source>
</evidence>
<evidence type="ECO:0008006" key="10">
    <source>
        <dbReference type="Google" id="ProtNLM"/>
    </source>
</evidence>
<comment type="subcellular location">
    <subcellularLocation>
        <location evidence="1">Membrane</location>
        <topology evidence="1">Multi-pass membrane protein</topology>
    </subcellularLocation>
</comment>
<dbReference type="EMBL" id="UINC01019987">
    <property type="protein sequence ID" value="SVA84366.1"/>
    <property type="molecule type" value="Genomic_DNA"/>
</dbReference>
<dbReference type="Gene3D" id="2.40.50.140">
    <property type="entry name" value="Nucleic acid-binding proteins"/>
    <property type="match status" value="1"/>
</dbReference>
<dbReference type="PANTHER" id="PTHR33507:SF3">
    <property type="entry name" value="INNER MEMBRANE PROTEIN YBBJ"/>
    <property type="match status" value="1"/>
</dbReference>
<dbReference type="SUPFAM" id="SSF52096">
    <property type="entry name" value="ClpP/crotonase"/>
    <property type="match status" value="1"/>
</dbReference>
<dbReference type="InterPro" id="IPR029045">
    <property type="entry name" value="ClpP/crotonase-like_dom_sf"/>
</dbReference>
<dbReference type="Pfam" id="PF25145">
    <property type="entry name" value="NfeD1b_N"/>
    <property type="match status" value="1"/>
</dbReference>
<evidence type="ECO:0000259" key="7">
    <source>
        <dbReference type="Pfam" id="PF24961"/>
    </source>
</evidence>
<feature type="transmembrane region" description="Helical" evidence="5">
    <location>
        <begin position="241"/>
        <end position="273"/>
    </location>
</feature>
<proteinExistence type="predicted"/>
<feature type="transmembrane region" description="Helical" evidence="5">
    <location>
        <begin position="211"/>
        <end position="229"/>
    </location>
</feature>
<feature type="transmembrane region" description="Helical" evidence="5">
    <location>
        <begin position="293"/>
        <end position="312"/>
    </location>
</feature>
<dbReference type="Pfam" id="PF24961">
    <property type="entry name" value="NfeD_membrane"/>
    <property type="match status" value="1"/>
</dbReference>
<reference evidence="9" key="1">
    <citation type="submission" date="2018-05" db="EMBL/GenBank/DDBJ databases">
        <authorList>
            <person name="Lanie J.A."/>
            <person name="Ng W.-L."/>
            <person name="Kazmierczak K.M."/>
            <person name="Andrzejewski T.M."/>
            <person name="Davidsen T.M."/>
            <person name="Wayne K.J."/>
            <person name="Tettelin H."/>
            <person name="Glass J.I."/>
            <person name="Rusch D."/>
            <person name="Podicherti R."/>
            <person name="Tsui H.-C.T."/>
            <person name="Winkler M.E."/>
        </authorList>
    </citation>
    <scope>NUCLEOTIDE SEQUENCE</scope>
</reference>
<dbReference type="CDD" id="cd07021">
    <property type="entry name" value="Clp_protease_NfeD_like"/>
    <property type="match status" value="1"/>
</dbReference>
<dbReference type="InterPro" id="IPR002810">
    <property type="entry name" value="NfeD-like_C"/>
</dbReference>
<feature type="transmembrane region" description="Helical" evidence="5">
    <location>
        <begin position="185"/>
        <end position="205"/>
    </location>
</feature>
<name>A0A381Z504_9ZZZZ</name>
<gene>
    <name evidence="9" type="ORF">METZ01_LOCUS137220</name>
</gene>
<feature type="domain" description="NfeD integral membrane" evidence="7">
    <location>
        <begin position="191"/>
        <end position="313"/>
    </location>
</feature>
<feature type="domain" description="NfeD-like C-terminal" evidence="6">
    <location>
        <begin position="357"/>
        <end position="401"/>
    </location>
</feature>
<dbReference type="PANTHER" id="PTHR33507">
    <property type="entry name" value="INNER MEMBRANE PROTEIN YBBJ"/>
    <property type="match status" value="1"/>
</dbReference>
<keyword evidence="4 5" id="KW-0472">Membrane</keyword>
<evidence type="ECO:0000256" key="1">
    <source>
        <dbReference type="ARBA" id="ARBA00004141"/>
    </source>
</evidence>
<evidence type="ECO:0000256" key="4">
    <source>
        <dbReference type="ARBA" id="ARBA00023136"/>
    </source>
</evidence>
<dbReference type="Pfam" id="PF01957">
    <property type="entry name" value="NfeD"/>
    <property type="match status" value="1"/>
</dbReference>
<dbReference type="InterPro" id="IPR052165">
    <property type="entry name" value="Membrane_assoc_protease"/>
</dbReference>